<gene>
    <name evidence="1" type="ORF">pCQ4.29</name>
</gene>
<keyword evidence="1" id="KW-0614">Plasmid</keyword>
<proteinExistence type="predicted"/>
<dbReference type="EMBL" id="JQ340175">
    <property type="protein sequence ID" value="AFH75154.1"/>
    <property type="molecule type" value="Genomic_DNA"/>
</dbReference>
<evidence type="ECO:0000313" key="1">
    <source>
        <dbReference type="EMBL" id="AFH75154.1"/>
    </source>
</evidence>
<organism evidence="1">
    <name type="scientific">Streptomyces sp. W75</name>
    <dbReference type="NCBI Taxonomy" id="1170711"/>
    <lineage>
        <taxon>Bacteria</taxon>
        <taxon>Bacillati</taxon>
        <taxon>Actinomycetota</taxon>
        <taxon>Actinomycetes</taxon>
        <taxon>Kitasatosporales</taxon>
        <taxon>Streptomycetaceae</taxon>
        <taxon>Streptomyces</taxon>
    </lineage>
</organism>
<geneLocation type="plasmid" evidence="1">
    <name>pCQ4</name>
</geneLocation>
<protein>
    <submittedName>
        <fullName evidence="1">Uncharacterized protein</fullName>
    </submittedName>
</protein>
<name>I0CEE1_9ACTN</name>
<sequence length="57" mass="6735">MNCQNVQQANSLSCLLRGDLKPRKLKVRTYASDHPDYLPIKLRNEGRREPVRSRWLL</sequence>
<accession>I0CEE1</accession>
<reference evidence="1" key="1">
    <citation type="submission" date="2011-12" db="EMBL/GenBank/DDBJ databases">
        <title>Complete nucleotide sequence of Streptomyces circular plasmid pCQ4.</title>
        <authorList>
            <person name="Cheng Q."/>
            <person name="Tian X."/>
            <person name="Qin Z."/>
        </authorList>
    </citation>
    <scope>NUCLEOTIDE SEQUENCE</scope>
    <source>
        <strain evidence="1">W75</strain>
        <plasmid evidence="1">pCQ4</plasmid>
    </source>
</reference>
<dbReference type="AlphaFoldDB" id="I0CEE1"/>